<dbReference type="GO" id="GO:0034976">
    <property type="term" value="P:response to endoplasmic reticulum stress"/>
    <property type="evidence" value="ECO:0007669"/>
    <property type="project" value="TreeGrafter"/>
</dbReference>
<evidence type="ECO:0000256" key="3">
    <source>
        <dbReference type="ARBA" id="ARBA00010161"/>
    </source>
</evidence>
<evidence type="ECO:0000256" key="10">
    <source>
        <dbReference type="ARBA" id="ARBA00022845"/>
    </source>
</evidence>
<keyword evidence="20" id="KW-1185">Reference proteome</keyword>
<evidence type="ECO:0000256" key="15">
    <source>
        <dbReference type="ARBA" id="ARBA00042438"/>
    </source>
</evidence>
<dbReference type="PANTHER" id="PTHR16489">
    <property type="entry name" value="GH11727P"/>
    <property type="match status" value="1"/>
</dbReference>
<evidence type="ECO:0000256" key="16">
    <source>
        <dbReference type="ARBA" id="ARBA00047011"/>
    </source>
</evidence>
<dbReference type="AlphaFoldDB" id="A0AA88TZN2"/>
<evidence type="ECO:0000256" key="6">
    <source>
        <dbReference type="ARBA" id="ARBA00022737"/>
    </source>
</evidence>
<dbReference type="EMBL" id="JAUYZG010000002">
    <property type="protein sequence ID" value="KAK2914380.1"/>
    <property type="molecule type" value="Genomic_DNA"/>
</dbReference>
<keyword evidence="11" id="KW-0346">Stress response</keyword>
<proteinExistence type="inferred from homology"/>
<feature type="compositionally biased region" description="Basic and acidic residues" evidence="17">
    <location>
        <begin position="258"/>
        <end position="275"/>
    </location>
</feature>
<feature type="compositionally biased region" description="Polar residues" evidence="17">
    <location>
        <begin position="227"/>
        <end position="241"/>
    </location>
</feature>
<feature type="compositionally biased region" description="Acidic residues" evidence="17">
    <location>
        <begin position="162"/>
        <end position="205"/>
    </location>
</feature>
<reference evidence="19" key="1">
    <citation type="submission" date="2023-08" db="EMBL/GenBank/DDBJ databases">
        <title>Chromosome-level Genome Assembly of mud carp (Cirrhinus molitorella).</title>
        <authorList>
            <person name="Liu H."/>
        </authorList>
    </citation>
    <scope>NUCLEOTIDE SEQUENCE</scope>
    <source>
        <strain evidence="19">Prfri</strain>
        <tissue evidence="19">Muscle</tissue>
    </source>
</reference>
<keyword evidence="9" id="KW-0832">Ubl conjugation</keyword>
<evidence type="ECO:0000256" key="11">
    <source>
        <dbReference type="ARBA" id="ARBA00023016"/>
    </source>
</evidence>
<evidence type="ECO:0000256" key="17">
    <source>
        <dbReference type="SAM" id="MobiDB-lite"/>
    </source>
</evidence>
<protein>
    <recommendedName>
        <fullName evidence="14">Protein phosphatase 1 regulatory subunit 15A</fullName>
    </recommendedName>
    <alternativeName>
        <fullName evidence="15">Growth arrest and DNA damage-inducible protein GADD34</fullName>
    </alternativeName>
</protein>
<evidence type="ECO:0000256" key="1">
    <source>
        <dbReference type="ARBA" id="ARBA00004397"/>
    </source>
</evidence>
<evidence type="ECO:0000256" key="8">
    <source>
        <dbReference type="ARBA" id="ARBA00022824"/>
    </source>
</evidence>
<gene>
    <name evidence="19" type="ORF">Q8A67_002779</name>
</gene>
<dbReference type="Proteomes" id="UP001187343">
    <property type="component" value="Unassembled WGS sequence"/>
</dbReference>
<evidence type="ECO:0000259" key="18">
    <source>
        <dbReference type="Pfam" id="PF10488"/>
    </source>
</evidence>
<keyword evidence="5" id="KW-0053">Apoptosis</keyword>
<evidence type="ECO:0000256" key="13">
    <source>
        <dbReference type="ARBA" id="ARBA00023136"/>
    </source>
</evidence>
<feature type="compositionally biased region" description="Low complexity" evidence="17">
    <location>
        <begin position="206"/>
        <end position="215"/>
    </location>
</feature>
<feature type="domain" description="Protein phosphatase 1 regulatory subunit 15A/B C-terminal" evidence="18">
    <location>
        <begin position="165"/>
        <end position="341"/>
    </location>
</feature>
<evidence type="ECO:0000256" key="9">
    <source>
        <dbReference type="ARBA" id="ARBA00022843"/>
    </source>
</evidence>
<dbReference type="InterPro" id="IPR019523">
    <property type="entry name" value="Prot_Pase1_reg-su15A/B_C"/>
</dbReference>
<comment type="similarity">
    <text evidence="3">Belongs to the PPP1R15 family.</text>
</comment>
<evidence type="ECO:0000256" key="4">
    <source>
        <dbReference type="ARBA" id="ARBA00022553"/>
    </source>
</evidence>
<evidence type="ECO:0000313" key="20">
    <source>
        <dbReference type="Proteomes" id="UP001187343"/>
    </source>
</evidence>
<keyword evidence="7" id="KW-1000">Mitochondrion outer membrane</keyword>
<dbReference type="GO" id="GO:0000164">
    <property type="term" value="C:protein phosphatase type 1 complex"/>
    <property type="evidence" value="ECO:0007669"/>
    <property type="project" value="TreeGrafter"/>
</dbReference>
<sequence>MAPFTISTHHPLPYQCALPQEALFLQSKMSPELLSGSSEASEDLPLSHYPKMSIMKIRVPLWQVIRRVVNFCMSVTELFSSKMFFFICVGKNMTMKGELKKSGVEALERPGCEVKDEPSEMKDPEVIMELDDCDKSADEQELFVIDWDEEEDDDEARLSDWESGEESDEEEEEEEDDEDEEDCETKDEDSEWSDEDDDEEGDSEASAESLELWESFLNNDDPYNPLSFCSSVGSRTNTKKNQQTPCSQSTTQSAPAPRLEECETRPKPNSKEGGKKVCFSDKVTVHPLVVWSFASRAARSGSCWMQMARDRERFRRRVESIEPVLKPCLTPQHRANVWERLQSKTYS</sequence>
<dbReference type="GO" id="GO:0005789">
    <property type="term" value="C:endoplasmic reticulum membrane"/>
    <property type="evidence" value="ECO:0007669"/>
    <property type="project" value="UniProtKB-SubCell"/>
</dbReference>
<evidence type="ECO:0000256" key="7">
    <source>
        <dbReference type="ARBA" id="ARBA00022787"/>
    </source>
</evidence>
<dbReference type="GO" id="GO:0005741">
    <property type="term" value="C:mitochondrial outer membrane"/>
    <property type="evidence" value="ECO:0007669"/>
    <property type="project" value="UniProtKB-SubCell"/>
</dbReference>
<feature type="compositionally biased region" description="Acidic residues" evidence="17">
    <location>
        <begin position="146"/>
        <end position="155"/>
    </location>
</feature>
<comment type="caution">
    <text evidence="19">The sequence shown here is derived from an EMBL/GenBank/DDBJ whole genome shotgun (WGS) entry which is preliminary data.</text>
</comment>
<organism evidence="19 20">
    <name type="scientific">Cirrhinus molitorella</name>
    <name type="common">mud carp</name>
    <dbReference type="NCBI Taxonomy" id="172907"/>
    <lineage>
        <taxon>Eukaryota</taxon>
        <taxon>Metazoa</taxon>
        <taxon>Chordata</taxon>
        <taxon>Craniata</taxon>
        <taxon>Vertebrata</taxon>
        <taxon>Euteleostomi</taxon>
        <taxon>Actinopterygii</taxon>
        <taxon>Neopterygii</taxon>
        <taxon>Teleostei</taxon>
        <taxon>Ostariophysi</taxon>
        <taxon>Cypriniformes</taxon>
        <taxon>Cyprinidae</taxon>
        <taxon>Labeoninae</taxon>
        <taxon>Labeonini</taxon>
        <taxon>Cirrhinus</taxon>
    </lineage>
</organism>
<comment type="subunit">
    <text evidence="16">Interacts with PPP1CA. Interacts with EIF2S1. Interacts with PCNA. Interacts with LYN and KMT2A/MLL1. Interacts with PPP1R1A and SMARCB1. Interacts with SMAD7. Interacts with BAG1. Interacts with NOX4.</text>
</comment>
<evidence type="ECO:0000256" key="2">
    <source>
        <dbReference type="ARBA" id="ARBA00004570"/>
    </source>
</evidence>
<keyword evidence="8" id="KW-0256">Endoplasmic reticulum</keyword>
<dbReference type="GO" id="GO:0006417">
    <property type="term" value="P:regulation of translation"/>
    <property type="evidence" value="ECO:0007669"/>
    <property type="project" value="UniProtKB-KW"/>
</dbReference>
<dbReference type="Pfam" id="PF10488">
    <property type="entry name" value="PP1c_bdg"/>
    <property type="match status" value="1"/>
</dbReference>
<evidence type="ECO:0000256" key="14">
    <source>
        <dbReference type="ARBA" id="ARBA00040008"/>
    </source>
</evidence>
<feature type="region of interest" description="Disordered" evidence="17">
    <location>
        <begin position="144"/>
        <end position="275"/>
    </location>
</feature>
<evidence type="ECO:0000256" key="5">
    <source>
        <dbReference type="ARBA" id="ARBA00022703"/>
    </source>
</evidence>
<dbReference type="GO" id="GO:0019888">
    <property type="term" value="F:protein phosphatase regulator activity"/>
    <property type="evidence" value="ECO:0007669"/>
    <property type="project" value="TreeGrafter"/>
</dbReference>
<comment type="subcellular location">
    <subcellularLocation>
        <location evidence="1">Endoplasmic reticulum membrane</location>
        <topology evidence="1">Peripheral membrane protein</topology>
        <orientation evidence="1">Cytoplasmic side</orientation>
    </subcellularLocation>
    <subcellularLocation>
        <location evidence="2">Mitochondrion outer membrane</location>
        <topology evidence="2">Peripheral membrane protein</topology>
        <orientation evidence="2">Cytoplasmic side</orientation>
    </subcellularLocation>
</comment>
<dbReference type="InterPro" id="IPR051254">
    <property type="entry name" value="PPP1R15"/>
</dbReference>
<evidence type="ECO:0000313" key="19">
    <source>
        <dbReference type="EMBL" id="KAK2914380.1"/>
    </source>
</evidence>
<evidence type="ECO:0000256" key="12">
    <source>
        <dbReference type="ARBA" id="ARBA00023128"/>
    </source>
</evidence>
<accession>A0AA88TZN2</accession>
<dbReference type="PANTHER" id="PTHR16489:SF14">
    <property type="entry name" value="PROTEIN PHOSPHATASE 1 REGULATORY SUBUNIT 15A"/>
    <property type="match status" value="1"/>
</dbReference>
<keyword evidence="10" id="KW-0810">Translation regulation</keyword>
<keyword evidence="13" id="KW-0472">Membrane</keyword>
<keyword evidence="6" id="KW-0677">Repeat</keyword>
<keyword evidence="12" id="KW-0496">Mitochondrion</keyword>
<name>A0AA88TZN2_9TELE</name>
<feature type="compositionally biased region" description="Low complexity" evidence="17">
    <location>
        <begin position="242"/>
        <end position="253"/>
    </location>
</feature>
<keyword evidence="4" id="KW-0597">Phosphoprotein</keyword>
<dbReference type="GO" id="GO:0006915">
    <property type="term" value="P:apoptotic process"/>
    <property type="evidence" value="ECO:0007669"/>
    <property type="project" value="UniProtKB-KW"/>
</dbReference>